<dbReference type="OMA" id="QPRANGC"/>
<keyword evidence="5 8" id="KW-0663">Pyridoxal phosphate</keyword>
<dbReference type="Pfam" id="PF00155">
    <property type="entry name" value="Aminotran_1_2"/>
    <property type="match status" value="1"/>
</dbReference>
<dbReference type="EC" id="2.3.1.50" evidence="3"/>
<comment type="caution">
    <text evidence="11">The sequence shown here is derived from an EMBL/GenBank/DDBJ whole genome shotgun (WGS) entry which is preliminary data.</text>
</comment>
<evidence type="ECO:0000256" key="2">
    <source>
        <dbReference type="ARBA" id="ARBA00008392"/>
    </source>
</evidence>
<keyword evidence="4 11" id="KW-0808">Transferase</keyword>
<dbReference type="Proteomes" id="UP000031668">
    <property type="component" value="Unassembled WGS sequence"/>
</dbReference>
<dbReference type="AlphaFoldDB" id="A0A0C2JSE7"/>
<feature type="transmembrane region" description="Helical" evidence="9">
    <location>
        <begin position="14"/>
        <end position="32"/>
    </location>
</feature>
<dbReference type="InterPro" id="IPR001917">
    <property type="entry name" value="Aminotrans_II_pyridoxalP_BS"/>
</dbReference>
<dbReference type="Gene3D" id="3.40.640.10">
    <property type="entry name" value="Type I PLP-dependent aspartate aminotransferase-like (Major domain)"/>
    <property type="match status" value="1"/>
</dbReference>
<dbReference type="InterPro" id="IPR015424">
    <property type="entry name" value="PyrdxlP-dep_Trfase"/>
</dbReference>
<dbReference type="Gene3D" id="3.90.1150.10">
    <property type="entry name" value="Aspartate Aminotransferase, domain 1"/>
    <property type="match status" value="1"/>
</dbReference>
<evidence type="ECO:0000313" key="12">
    <source>
        <dbReference type="Proteomes" id="UP000031668"/>
    </source>
</evidence>
<protein>
    <recommendedName>
        <fullName evidence="3">serine C-palmitoyltransferase</fullName>
        <ecNumber evidence="3">2.3.1.50</ecNumber>
    </recommendedName>
</protein>
<evidence type="ECO:0000256" key="9">
    <source>
        <dbReference type="SAM" id="Phobius"/>
    </source>
</evidence>
<dbReference type="GO" id="GO:0046512">
    <property type="term" value="P:sphingosine biosynthetic process"/>
    <property type="evidence" value="ECO:0007669"/>
    <property type="project" value="TreeGrafter"/>
</dbReference>
<proteinExistence type="inferred from homology"/>
<comment type="similarity">
    <text evidence="2 8">Belongs to the class-II pyridoxal-phosphate-dependent aminotransferase family.</text>
</comment>
<dbReference type="GO" id="GO:0016020">
    <property type="term" value="C:membrane"/>
    <property type="evidence" value="ECO:0007669"/>
    <property type="project" value="GOC"/>
</dbReference>
<comment type="cofactor">
    <cofactor evidence="1 8">
        <name>pyridoxal 5'-phosphate</name>
        <dbReference type="ChEBI" id="CHEBI:597326"/>
    </cofactor>
</comment>
<dbReference type="GO" id="GO:0030170">
    <property type="term" value="F:pyridoxal phosphate binding"/>
    <property type="evidence" value="ECO:0007669"/>
    <property type="project" value="InterPro"/>
</dbReference>
<sequence>MDVNRYDKNELQDIPILIAIFTYLGFALLYIMGHLRDLFISFNFIQDKAPLDVKTKNFVPLIMDFESFYTRNLYYRMVDCWNRPIVTNAGAKIAIMERTRDNMFDPLRINGRTIDAINMGSYNYLGFGDPLDVCSSYVNKILLKHGISSCSTYRELGYSKIIRKLERTVASFVGKEDSICFPIGFATNSNNIQALVDDKCCIISDELNHASLILGSRLSNCKIFIYKHNDMTDLEAILRDVIIQGRGKGHRDWKKIILIVEGIYSMEGTFVNLPAILKLKEKYKFYLYLDEAHSIGCTGRTGRGVTEYFNIDPKNIDIMMGTFTKSFGSCGGYIAASKVRRVVISENS</sequence>
<name>A0A0C2JSE7_THEKT</name>
<feature type="domain" description="Aminotransferase class I/classII large" evidence="10">
    <location>
        <begin position="115"/>
        <end position="338"/>
    </location>
</feature>
<organism evidence="11 12">
    <name type="scientific">Thelohanellus kitauei</name>
    <name type="common">Myxosporean</name>
    <dbReference type="NCBI Taxonomy" id="669202"/>
    <lineage>
        <taxon>Eukaryota</taxon>
        <taxon>Metazoa</taxon>
        <taxon>Cnidaria</taxon>
        <taxon>Myxozoa</taxon>
        <taxon>Myxosporea</taxon>
        <taxon>Bivalvulida</taxon>
        <taxon>Platysporina</taxon>
        <taxon>Myxobolidae</taxon>
        <taxon>Thelohanellus</taxon>
    </lineage>
</organism>
<comment type="catalytic activity">
    <reaction evidence="7">
        <text>L-serine + hexadecanoyl-CoA + H(+) = 3-oxosphinganine + CO2 + CoA</text>
        <dbReference type="Rhea" id="RHEA:14761"/>
        <dbReference type="ChEBI" id="CHEBI:15378"/>
        <dbReference type="ChEBI" id="CHEBI:16526"/>
        <dbReference type="ChEBI" id="CHEBI:33384"/>
        <dbReference type="ChEBI" id="CHEBI:57287"/>
        <dbReference type="ChEBI" id="CHEBI:57379"/>
        <dbReference type="ChEBI" id="CHEBI:58299"/>
        <dbReference type="EC" id="2.3.1.50"/>
    </reaction>
</comment>
<dbReference type="InterPro" id="IPR015422">
    <property type="entry name" value="PyrdxlP-dep_Trfase_small"/>
</dbReference>
<dbReference type="GO" id="GO:0017059">
    <property type="term" value="C:serine palmitoyltransferase complex"/>
    <property type="evidence" value="ECO:0007669"/>
    <property type="project" value="TreeGrafter"/>
</dbReference>
<dbReference type="GO" id="GO:0004758">
    <property type="term" value="F:serine C-palmitoyltransferase activity"/>
    <property type="evidence" value="ECO:0007669"/>
    <property type="project" value="UniProtKB-EC"/>
</dbReference>
<reference evidence="11 12" key="1">
    <citation type="journal article" date="2014" name="Genome Biol. Evol.">
        <title>The genome of the myxosporean Thelohanellus kitauei shows adaptations to nutrient acquisition within its fish host.</title>
        <authorList>
            <person name="Yang Y."/>
            <person name="Xiong J."/>
            <person name="Zhou Z."/>
            <person name="Huo F."/>
            <person name="Miao W."/>
            <person name="Ran C."/>
            <person name="Liu Y."/>
            <person name="Zhang J."/>
            <person name="Feng J."/>
            <person name="Wang M."/>
            <person name="Wang M."/>
            <person name="Wang L."/>
            <person name="Yao B."/>
        </authorList>
    </citation>
    <scope>NUCLEOTIDE SEQUENCE [LARGE SCALE GENOMIC DNA]</scope>
    <source>
        <strain evidence="11">Wuqing</strain>
    </source>
</reference>
<dbReference type="GO" id="GO:0046513">
    <property type="term" value="P:ceramide biosynthetic process"/>
    <property type="evidence" value="ECO:0007669"/>
    <property type="project" value="TreeGrafter"/>
</dbReference>
<evidence type="ECO:0000256" key="8">
    <source>
        <dbReference type="RuleBase" id="RU003693"/>
    </source>
</evidence>
<keyword evidence="9" id="KW-1133">Transmembrane helix</keyword>
<evidence type="ECO:0000256" key="5">
    <source>
        <dbReference type="ARBA" id="ARBA00022898"/>
    </source>
</evidence>
<evidence type="ECO:0000256" key="3">
    <source>
        <dbReference type="ARBA" id="ARBA00013220"/>
    </source>
</evidence>
<evidence type="ECO:0000256" key="7">
    <source>
        <dbReference type="ARBA" id="ARBA00048528"/>
    </source>
</evidence>
<accession>A0A0C2JSE7</accession>
<dbReference type="InterPro" id="IPR050087">
    <property type="entry name" value="AON_synthase_class-II"/>
</dbReference>
<evidence type="ECO:0000256" key="1">
    <source>
        <dbReference type="ARBA" id="ARBA00001933"/>
    </source>
</evidence>
<evidence type="ECO:0000256" key="6">
    <source>
        <dbReference type="ARBA" id="ARBA00023315"/>
    </source>
</evidence>
<dbReference type="InterPro" id="IPR004839">
    <property type="entry name" value="Aminotransferase_I/II_large"/>
</dbReference>
<evidence type="ECO:0000256" key="4">
    <source>
        <dbReference type="ARBA" id="ARBA00022679"/>
    </source>
</evidence>
<dbReference type="SUPFAM" id="SSF53383">
    <property type="entry name" value="PLP-dependent transferases"/>
    <property type="match status" value="1"/>
</dbReference>
<keyword evidence="12" id="KW-1185">Reference proteome</keyword>
<dbReference type="PROSITE" id="PS00599">
    <property type="entry name" value="AA_TRANSFER_CLASS_2"/>
    <property type="match status" value="1"/>
</dbReference>
<dbReference type="EMBL" id="JWZT01001258">
    <property type="protein sequence ID" value="KII72373.1"/>
    <property type="molecule type" value="Genomic_DNA"/>
</dbReference>
<keyword evidence="6" id="KW-0012">Acyltransferase</keyword>
<evidence type="ECO:0000313" key="11">
    <source>
        <dbReference type="EMBL" id="KII72373.1"/>
    </source>
</evidence>
<dbReference type="OrthoDB" id="65434at2759"/>
<dbReference type="InterPro" id="IPR015421">
    <property type="entry name" value="PyrdxlP-dep_Trfase_major"/>
</dbReference>
<dbReference type="PANTHER" id="PTHR13693">
    <property type="entry name" value="CLASS II AMINOTRANSFERASE/8-AMINO-7-OXONONANOATE SYNTHASE"/>
    <property type="match status" value="1"/>
</dbReference>
<dbReference type="PANTHER" id="PTHR13693:SF3">
    <property type="entry name" value="LD36009P"/>
    <property type="match status" value="1"/>
</dbReference>
<gene>
    <name evidence="11" type="ORF">RF11_00682</name>
</gene>
<keyword evidence="9" id="KW-0472">Membrane</keyword>
<keyword evidence="9" id="KW-0812">Transmembrane</keyword>
<evidence type="ECO:0000259" key="10">
    <source>
        <dbReference type="Pfam" id="PF00155"/>
    </source>
</evidence>